<organism evidence="2 3">
    <name type="scientific">Rhizophagus irregularis (strain DAOM 197198w)</name>
    <name type="common">Glomus intraradices</name>
    <dbReference type="NCBI Taxonomy" id="1432141"/>
    <lineage>
        <taxon>Eukaryota</taxon>
        <taxon>Fungi</taxon>
        <taxon>Fungi incertae sedis</taxon>
        <taxon>Mucoromycota</taxon>
        <taxon>Glomeromycotina</taxon>
        <taxon>Glomeromycetes</taxon>
        <taxon>Glomerales</taxon>
        <taxon>Glomeraceae</taxon>
        <taxon>Rhizophagus</taxon>
    </lineage>
</organism>
<dbReference type="AlphaFoldDB" id="A0A015JX53"/>
<dbReference type="EMBL" id="JEMT01026290">
    <property type="protein sequence ID" value="EXX59639.1"/>
    <property type="molecule type" value="Genomic_DNA"/>
</dbReference>
<evidence type="ECO:0000313" key="3">
    <source>
        <dbReference type="Proteomes" id="UP000022910"/>
    </source>
</evidence>
<comment type="caution">
    <text evidence="2">The sequence shown here is derived from an EMBL/GenBank/DDBJ whole genome shotgun (WGS) entry which is preliminary data.</text>
</comment>
<feature type="domain" description="DUF8211" evidence="1">
    <location>
        <begin position="223"/>
        <end position="363"/>
    </location>
</feature>
<protein>
    <recommendedName>
        <fullName evidence="1">DUF8211 domain-containing protein</fullName>
    </recommendedName>
</protein>
<accession>A0A015JX53</accession>
<dbReference type="InterPro" id="IPR058524">
    <property type="entry name" value="DUF8211"/>
</dbReference>
<proteinExistence type="predicted"/>
<evidence type="ECO:0000313" key="2">
    <source>
        <dbReference type="EMBL" id="EXX59639.1"/>
    </source>
</evidence>
<dbReference type="Proteomes" id="UP000022910">
    <property type="component" value="Unassembled WGS sequence"/>
</dbReference>
<gene>
    <name evidence="2" type="ORF">RirG_187260</name>
</gene>
<dbReference type="Pfam" id="PF26638">
    <property type="entry name" value="DUF8211"/>
    <property type="match status" value="1"/>
</dbReference>
<dbReference type="HOGENOM" id="CLU_491015_0_0_1"/>
<sequence length="633" mass="75336">MVFTSHKPIPLGKFSFNVSFHKFHVTRPKRAGCNKIYEIRRSKSFFFELVDPSTNTNDIHLKIHTNDYHMNSTPISYSSTCSFPNLKFQISKMLQHFFSHQKVIPRSIQKKYFNLIRSNLLDRYFLVKSRADKVAQRNSRTKTFFNFSYKRYRFYFGIFTPCNFLTSDNSGTNHTQMCCVPSPFIMSYNRRACISHHKNLDIFQNIKKPLPLSTNNVNNKWLHATLTYKQWHQNVRKHVYSNRLGISYDVSYLANGRNVLRTNKNFRMYRKRFDNFLSHHSDSSKRSKRQKSRFQRACRSVFHDRGNNDKFNRYADTLKEKLHRAKHQCFLFLPSQYIKKSVHHLKYYKRPSPRDEKHYNFPIPVGLTEPLDAKAVLAEDLEPPPRPYPGNDSISTSNSHLSATTSQPILLKEENTWHDKLGIWIPNDLFPYVTEEPVYISNRQAKIKGQQYEPGCIYWLNGIRKRKEAHELAVRLQKEREAWDVNRLAHEEELANRAKLWCTSSNRVEYRENMCKDLTEFQDHFHKKITKLTERRSVLHNRLTQKKNVYKTNKQLLQLEQELGLFNIEYFSVMDDRESHYRYKGHTSDDAKQLELRPHKRLPIPNTDRHITEVKKLRLDILSPEDSKVFVFP</sequence>
<keyword evidence="3" id="KW-1185">Reference proteome</keyword>
<evidence type="ECO:0000259" key="1">
    <source>
        <dbReference type="Pfam" id="PF26638"/>
    </source>
</evidence>
<name>A0A015JX53_RHIIW</name>
<reference evidence="2 3" key="1">
    <citation type="submission" date="2014-02" db="EMBL/GenBank/DDBJ databases">
        <title>Single nucleus genome sequencing reveals high similarity among nuclei of an endomycorrhizal fungus.</title>
        <authorList>
            <person name="Lin K."/>
            <person name="Geurts R."/>
            <person name="Zhang Z."/>
            <person name="Limpens E."/>
            <person name="Saunders D.G."/>
            <person name="Mu D."/>
            <person name="Pang E."/>
            <person name="Cao H."/>
            <person name="Cha H."/>
            <person name="Lin T."/>
            <person name="Zhou Q."/>
            <person name="Shang Y."/>
            <person name="Li Y."/>
            <person name="Ivanov S."/>
            <person name="Sharma T."/>
            <person name="Velzen R.V."/>
            <person name="Ruijter N.D."/>
            <person name="Aanen D.K."/>
            <person name="Win J."/>
            <person name="Kamoun S."/>
            <person name="Bisseling T."/>
            <person name="Huang S."/>
        </authorList>
    </citation>
    <scope>NUCLEOTIDE SEQUENCE [LARGE SCALE GENOMIC DNA]</scope>
    <source>
        <strain evidence="3">DAOM197198w</strain>
    </source>
</reference>